<evidence type="ECO:0008006" key="4">
    <source>
        <dbReference type="Google" id="ProtNLM"/>
    </source>
</evidence>
<comment type="similarity">
    <text evidence="2">Belongs to the ELP6 family.</text>
</comment>
<dbReference type="PANTHER" id="PTHR16184">
    <property type="entry name" value="ELONGATOR COMPLEX PROTEIN 6"/>
    <property type="match status" value="1"/>
</dbReference>
<dbReference type="GO" id="GO:0033588">
    <property type="term" value="C:elongator holoenzyme complex"/>
    <property type="evidence" value="ECO:0007669"/>
    <property type="project" value="InterPro"/>
</dbReference>
<dbReference type="InterPro" id="IPR018627">
    <property type="entry name" value="ELP6"/>
</dbReference>
<dbReference type="ExpressionAtlas" id="B6U129">
    <property type="expression patterns" value="baseline and differential"/>
</dbReference>
<proteinExistence type="evidence at transcript level"/>
<dbReference type="FunFam" id="3.40.50.300:FF:002160">
    <property type="entry name" value="Elongator complex protein 6"/>
    <property type="match status" value="1"/>
</dbReference>
<evidence type="ECO:0000256" key="1">
    <source>
        <dbReference type="ARBA" id="ARBA00005043"/>
    </source>
</evidence>
<comment type="pathway">
    <text evidence="1">tRNA modification; 5-methoxycarbonylmethyl-2-thiouridine-tRNA biosynthesis.</text>
</comment>
<dbReference type="GO" id="GO:0002098">
    <property type="term" value="P:tRNA wobble uridine modification"/>
    <property type="evidence" value="ECO:0007669"/>
    <property type="project" value="InterPro"/>
</dbReference>
<accession>B6U129</accession>
<name>B6U129_MAIZE</name>
<evidence type="ECO:0000256" key="2">
    <source>
        <dbReference type="ARBA" id="ARBA00008837"/>
    </source>
</evidence>
<dbReference type="PANTHER" id="PTHR16184:SF6">
    <property type="entry name" value="ELONGATOR COMPLEX PROTEIN 6"/>
    <property type="match status" value="1"/>
</dbReference>
<dbReference type="InterPro" id="IPR027417">
    <property type="entry name" value="P-loop_NTPase"/>
</dbReference>
<dbReference type="AlphaFoldDB" id="B6U129"/>
<protein>
    <recommendedName>
        <fullName evidence="4">Elongator complex protein 6</fullName>
    </recommendedName>
</protein>
<dbReference type="Gene3D" id="3.40.50.300">
    <property type="entry name" value="P-loop containing nucleotide triphosphate hydrolases"/>
    <property type="match status" value="1"/>
</dbReference>
<organism evidence="3">
    <name type="scientific">Zea mays</name>
    <name type="common">Maize</name>
    <dbReference type="NCBI Taxonomy" id="4577"/>
    <lineage>
        <taxon>Eukaryota</taxon>
        <taxon>Viridiplantae</taxon>
        <taxon>Streptophyta</taxon>
        <taxon>Embryophyta</taxon>
        <taxon>Tracheophyta</taxon>
        <taxon>Spermatophyta</taxon>
        <taxon>Magnoliopsida</taxon>
        <taxon>Liliopsida</taxon>
        <taxon>Poales</taxon>
        <taxon>Poaceae</taxon>
        <taxon>PACMAD clade</taxon>
        <taxon>Panicoideae</taxon>
        <taxon>Andropogonodae</taxon>
        <taxon>Andropogoneae</taxon>
        <taxon>Tripsacinae</taxon>
        <taxon>Zea</taxon>
    </lineage>
</organism>
<sequence>MEEHGAEDLLCEAMGSAAQVVVVEDCVEAPGAFVLHLLLKRALAGCGSAAFLALAQPFSHYDRVLRKMGCNLSLHRRNERLHFFELLGFPGGAREGTIADSFALLYNEIQRLVEANRAGENEGQFTIVIDDASLLEVVALGSVSDVLDFLHYCFTLTSEMNCKLVILIHEDIYANEENMGLLLHLRYIADLVIKAAPLSTGLAADVHGQLAVVNKGTFSEQRAKAQKVWNFHFKKKTVLTSSIQGVDIREYLYTVETTLVVITDNQCCYSSCTLC</sequence>
<evidence type="ECO:0000313" key="3">
    <source>
        <dbReference type="EMBL" id="ACG43062.1"/>
    </source>
</evidence>
<reference evidence="3" key="1">
    <citation type="journal article" date="2009" name="Plant Mol. Biol.">
        <title>Insights into corn genes derived from large-scale cDNA sequencing.</title>
        <authorList>
            <person name="Alexandrov N.N."/>
            <person name="Brover V.V."/>
            <person name="Freidin S."/>
            <person name="Troukhan M.E."/>
            <person name="Tatarinova T.V."/>
            <person name="Zhang H."/>
            <person name="Swaller T.J."/>
            <person name="Lu Y.P."/>
            <person name="Bouck J."/>
            <person name="Flavell R.B."/>
            <person name="Feldmann K.A."/>
        </authorList>
    </citation>
    <scope>NUCLEOTIDE SEQUENCE</scope>
</reference>
<dbReference type="Pfam" id="PF09807">
    <property type="entry name" value="ELP6"/>
    <property type="match status" value="2"/>
</dbReference>
<dbReference type="CDD" id="cd19495">
    <property type="entry name" value="Elp6"/>
    <property type="match status" value="1"/>
</dbReference>
<dbReference type="UniPathway" id="UPA00988"/>
<dbReference type="EMBL" id="EU970944">
    <property type="protein sequence ID" value="ACG43062.1"/>
    <property type="molecule type" value="mRNA"/>
</dbReference>